<evidence type="ECO:0000313" key="4">
    <source>
        <dbReference type="Proteomes" id="UP001139000"/>
    </source>
</evidence>
<gene>
    <name evidence="3" type="ORF">LXM26_01370</name>
</gene>
<evidence type="ECO:0000256" key="1">
    <source>
        <dbReference type="ARBA" id="ARBA00004328"/>
    </source>
</evidence>
<dbReference type="SUPFAM" id="SSF56563">
    <property type="entry name" value="Major capsid protein gp5"/>
    <property type="match status" value="1"/>
</dbReference>
<dbReference type="AlphaFoldDB" id="A0A9X1PJV9"/>
<accession>A0A9X1PJV9</accession>
<comment type="subcellular location">
    <subcellularLocation>
        <location evidence="1">Virion</location>
    </subcellularLocation>
</comment>
<dbReference type="InterPro" id="IPR024455">
    <property type="entry name" value="Phage_capsid"/>
</dbReference>
<dbReference type="InterPro" id="IPR054612">
    <property type="entry name" value="Phage_capsid-like_C"/>
</dbReference>
<dbReference type="Proteomes" id="UP001139000">
    <property type="component" value="Unassembled WGS sequence"/>
</dbReference>
<reference evidence="3" key="1">
    <citation type="submission" date="2021-12" db="EMBL/GenBank/DDBJ databases">
        <title>Novel species in genus Dyadobacter.</title>
        <authorList>
            <person name="Ma C."/>
        </authorList>
    </citation>
    <scope>NUCLEOTIDE SEQUENCE</scope>
    <source>
        <strain evidence="3">LJ419</strain>
    </source>
</reference>
<dbReference type="NCBIfam" id="TIGR01554">
    <property type="entry name" value="major_cap_HK97"/>
    <property type="match status" value="1"/>
</dbReference>
<evidence type="ECO:0000313" key="3">
    <source>
        <dbReference type="EMBL" id="MCF0060126.1"/>
    </source>
</evidence>
<dbReference type="RefSeq" id="WP_234652653.1">
    <property type="nucleotide sequence ID" value="NZ_CP094997.1"/>
</dbReference>
<sequence length="434" mass="47259">MKKTLKELLDERALKFGEAETLADESDKRELTAEERTLFTTRTSEVLVLDEVIASKRQIESFQLGRAAYVGSGEEGNRDTSKGDQRDLAGYNLNKALLAKLDNRALDGIEAEVQQMAEARAKEDGIKLTGNGIVVLDEVLQKRGQTVTLQTTNPGDQGGVLVEKKLQGVLEVLQANTFLDEVGARFMTGLTGDLVFPVQETMPIIQELTEIEAMNDSEILFSSFEMKPARRGTTVPISRQLLIQSSIDMQNFTINAIGEALAQKMNAEAISNLLTIITLANGNLLALGLNGAAPTYNDIVALEALVDGYNHKRGTPKYLTNTKVKAKLKTTQKFTGTNGDPVYNDDNELNGYKAVISNIVPSNLTKGTATNVASAIVYGNFSDFMVGMWGGTEYIIDPFAKKKSAQIEITANAFWNMKAARVKSFSGIKDALTA</sequence>
<keyword evidence="4" id="KW-1185">Reference proteome</keyword>
<proteinExistence type="predicted"/>
<dbReference type="Pfam" id="PF05065">
    <property type="entry name" value="Phage_capsid"/>
    <property type="match status" value="1"/>
</dbReference>
<protein>
    <submittedName>
        <fullName evidence="3">Phage major capsid protein</fullName>
    </submittedName>
</protein>
<evidence type="ECO:0000259" key="2">
    <source>
        <dbReference type="Pfam" id="PF05065"/>
    </source>
</evidence>
<name>A0A9X1PJV9_9BACT</name>
<dbReference type="EMBL" id="JAJTTC010000001">
    <property type="protein sequence ID" value="MCF0060126.1"/>
    <property type="molecule type" value="Genomic_DNA"/>
</dbReference>
<comment type="caution">
    <text evidence="3">The sequence shown here is derived from an EMBL/GenBank/DDBJ whole genome shotgun (WGS) entry which is preliminary data.</text>
</comment>
<feature type="domain" description="Phage capsid-like C-terminal" evidence="2">
    <location>
        <begin position="158"/>
        <end position="426"/>
    </location>
</feature>
<organism evidence="3 4">
    <name type="scientific">Dyadobacter chenwenxiniae</name>
    <dbReference type="NCBI Taxonomy" id="2906456"/>
    <lineage>
        <taxon>Bacteria</taxon>
        <taxon>Pseudomonadati</taxon>
        <taxon>Bacteroidota</taxon>
        <taxon>Cytophagia</taxon>
        <taxon>Cytophagales</taxon>
        <taxon>Spirosomataceae</taxon>
        <taxon>Dyadobacter</taxon>
    </lineage>
</organism>